<feature type="transmembrane region" description="Helical" evidence="1">
    <location>
        <begin position="6"/>
        <end position="31"/>
    </location>
</feature>
<sequence length="202" mass="23138">MALLMYYVVLYLGPCIAWSLILQTVDYFRIFTSADTDLFMRPFLSLIAITGFFVFSSEALVIATAPSQLNDFEAALATAPSHRLLRSRQVTTNAVDSEERGLLTNAEMQDMMKNNVSPQGYAEQLKVDGKMKELTSTGGTGLYAFMNTEEYLKHHQYLDFVRDETRKLERQKRLAMYKKSKSTTIFSIKWLAKKWISLSKKK</sequence>
<keyword evidence="1" id="KW-0472">Membrane</keyword>
<dbReference type="AlphaFoldDB" id="A0A9W6X2C7"/>
<protein>
    <submittedName>
        <fullName evidence="3">Unnamed protein product</fullName>
    </submittedName>
</protein>
<dbReference type="Gene3D" id="1.10.10.2470">
    <property type="match status" value="1"/>
</dbReference>
<dbReference type="InterPro" id="IPR040691">
    <property type="entry name" value="PexRD2_WYL"/>
</dbReference>
<evidence type="ECO:0000313" key="4">
    <source>
        <dbReference type="Proteomes" id="UP001165121"/>
    </source>
</evidence>
<reference evidence="3" key="1">
    <citation type="submission" date="2023-04" db="EMBL/GenBank/DDBJ databases">
        <title>Phytophthora fragariaefolia NBRC 109709.</title>
        <authorList>
            <person name="Ichikawa N."/>
            <person name="Sato H."/>
            <person name="Tonouchi N."/>
        </authorList>
    </citation>
    <scope>NUCLEOTIDE SEQUENCE</scope>
    <source>
        <strain evidence="3">NBRC 109709</strain>
    </source>
</reference>
<accession>A0A9W6X2C7</accession>
<dbReference type="EMBL" id="BSXT01000460">
    <property type="protein sequence ID" value="GMF28088.1"/>
    <property type="molecule type" value="Genomic_DNA"/>
</dbReference>
<comment type="caution">
    <text evidence="3">The sequence shown here is derived from an EMBL/GenBank/DDBJ whole genome shotgun (WGS) entry which is preliminary data.</text>
</comment>
<dbReference type="Proteomes" id="UP001165121">
    <property type="component" value="Unassembled WGS sequence"/>
</dbReference>
<keyword evidence="1" id="KW-1133">Transmembrane helix</keyword>
<feature type="transmembrane region" description="Helical" evidence="1">
    <location>
        <begin position="43"/>
        <end position="63"/>
    </location>
</feature>
<name>A0A9W6X2C7_9STRA</name>
<feature type="domain" description="PexRD2 WYL" evidence="2">
    <location>
        <begin position="103"/>
        <end position="163"/>
    </location>
</feature>
<proteinExistence type="predicted"/>
<evidence type="ECO:0000313" key="3">
    <source>
        <dbReference type="EMBL" id="GMF28088.1"/>
    </source>
</evidence>
<evidence type="ECO:0000256" key="1">
    <source>
        <dbReference type="SAM" id="Phobius"/>
    </source>
</evidence>
<dbReference type="Pfam" id="PF18488">
    <property type="entry name" value="WYL_3"/>
    <property type="match status" value="1"/>
</dbReference>
<keyword evidence="4" id="KW-1185">Reference proteome</keyword>
<keyword evidence="1" id="KW-0812">Transmembrane</keyword>
<evidence type="ECO:0000259" key="2">
    <source>
        <dbReference type="Pfam" id="PF18488"/>
    </source>
</evidence>
<organism evidence="3 4">
    <name type="scientific">Phytophthora fragariaefolia</name>
    <dbReference type="NCBI Taxonomy" id="1490495"/>
    <lineage>
        <taxon>Eukaryota</taxon>
        <taxon>Sar</taxon>
        <taxon>Stramenopiles</taxon>
        <taxon>Oomycota</taxon>
        <taxon>Peronosporomycetes</taxon>
        <taxon>Peronosporales</taxon>
        <taxon>Peronosporaceae</taxon>
        <taxon>Phytophthora</taxon>
    </lineage>
</organism>
<gene>
    <name evidence="3" type="ORF">Pfra01_000573900</name>
</gene>